<dbReference type="RefSeq" id="WP_307228213.1">
    <property type="nucleotide sequence ID" value="NZ_JAUSTT010000007.1"/>
</dbReference>
<dbReference type="PANTHER" id="PTHR33602">
    <property type="entry name" value="REGULATORY PROTEIN RECX FAMILY PROTEIN"/>
    <property type="match status" value="1"/>
</dbReference>
<evidence type="ECO:0000259" key="6">
    <source>
        <dbReference type="Pfam" id="PF02631"/>
    </source>
</evidence>
<dbReference type="InterPro" id="IPR003783">
    <property type="entry name" value="Regulatory_RecX"/>
</dbReference>
<evidence type="ECO:0000256" key="2">
    <source>
        <dbReference type="ARBA" id="ARBA00009695"/>
    </source>
</evidence>
<dbReference type="InterPro" id="IPR053925">
    <property type="entry name" value="RecX_HTH_3rd"/>
</dbReference>
<keyword evidence="10" id="KW-1185">Reference proteome</keyword>
<organism evidence="9 10">
    <name type="scientific">Bacillus chungangensis</name>
    <dbReference type="NCBI Taxonomy" id="587633"/>
    <lineage>
        <taxon>Bacteria</taxon>
        <taxon>Bacillati</taxon>
        <taxon>Bacillota</taxon>
        <taxon>Bacilli</taxon>
        <taxon>Bacillales</taxon>
        <taxon>Bacillaceae</taxon>
        <taxon>Bacillus</taxon>
    </lineage>
</organism>
<keyword evidence="4 5" id="KW-0963">Cytoplasm</keyword>
<feature type="domain" description="RecX third three-helical" evidence="7">
    <location>
        <begin position="212"/>
        <end position="259"/>
    </location>
</feature>
<evidence type="ECO:0000259" key="7">
    <source>
        <dbReference type="Pfam" id="PF21981"/>
    </source>
</evidence>
<feature type="domain" description="RecX first three-helical" evidence="8">
    <location>
        <begin position="65"/>
        <end position="101"/>
    </location>
</feature>
<sequence>MAVITSISVKKAQETRYHIFLDGEYAFSVDEEVLARFQLKKGKSISESEMQMILQEDEIRKGVHLAVQFLSYRMRSKKEIIDYLERKGVEAPFIDGILTKLSAYHYIDDAAYANAYVRTQVQTTKKGPNVIKQELQVKGIHEQQIQQSLSLYKDEQILEHAIYLGEKLVRKHQQLSERALKQKIQHHLMIKGYSEDQAVRALKEIHYQKDEDEEWEALQHHGLKAHKRYRHLEKKEYQMKLKQVLYRKGFSFEQIERFIIEVNESR</sequence>
<comment type="function">
    <text evidence="5">Modulates RecA activity.</text>
</comment>
<dbReference type="EMBL" id="JAUSTT010000007">
    <property type="protein sequence ID" value="MDQ0175694.1"/>
    <property type="molecule type" value="Genomic_DNA"/>
</dbReference>
<dbReference type="Pfam" id="PF21981">
    <property type="entry name" value="RecX_HTH3"/>
    <property type="match status" value="2"/>
</dbReference>
<feature type="domain" description="RecX third three-helical" evidence="7">
    <location>
        <begin position="154"/>
        <end position="202"/>
    </location>
</feature>
<comment type="similarity">
    <text evidence="2 5">Belongs to the RecX family.</text>
</comment>
<reference evidence="9 10" key="1">
    <citation type="submission" date="2023-07" db="EMBL/GenBank/DDBJ databases">
        <title>Genomic Encyclopedia of Type Strains, Phase IV (KMG-IV): sequencing the most valuable type-strain genomes for metagenomic binning, comparative biology and taxonomic classification.</title>
        <authorList>
            <person name="Goeker M."/>
        </authorList>
    </citation>
    <scope>NUCLEOTIDE SEQUENCE [LARGE SCALE GENOMIC DNA]</scope>
    <source>
        <strain evidence="9 10">DSM 23837</strain>
    </source>
</reference>
<feature type="domain" description="RecX second three-helical" evidence="6">
    <location>
        <begin position="108"/>
        <end position="149"/>
    </location>
</feature>
<evidence type="ECO:0000256" key="3">
    <source>
        <dbReference type="ARBA" id="ARBA00018111"/>
    </source>
</evidence>
<evidence type="ECO:0000313" key="9">
    <source>
        <dbReference type="EMBL" id="MDQ0175694.1"/>
    </source>
</evidence>
<dbReference type="Pfam" id="PF02631">
    <property type="entry name" value="RecX_HTH2"/>
    <property type="match status" value="1"/>
</dbReference>
<comment type="subcellular location">
    <subcellularLocation>
        <location evidence="1 5">Cytoplasm</location>
    </subcellularLocation>
</comment>
<dbReference type="Pfam" id="PF21982">
    <property type="entry name" value="RecX_HTH1"/>
    <property type="match status" value="1"/>
</dbReference>
<dbReference type="InterPro" id="IPR036388">
    <property type="entry name" value="WH-like_DNA-bd_sf"/>
</dbReference>
<comment type="caution">
    <text evidence="9">The sequence shown here is derived from an EMBL/GenBank/DDBJ whole genome shotgun (WGS) entry which is preliminary data.</text>
</comment>
<evidence type="ECO:0000313" key="10">
    <source>
        <dbReference type="Proteomes" id="UP001223586"/>
    </source>
</evidence>
<evidence type="ECO:0000256" key="1">
    <source>
        <dbReference type="ARBA" id="ARBA00004496"/>
    </source>
</evidence>
<dbReference type="InterPro" id="IPR053924">
    <property type="entry name" value="RecX_HTH_2nd"/>
</dbReference>
<dbReference type="Proteomes" id="UP001223586">
    <property type="component" value="Unassembled WGS sequence"/>
</dbReference>
<dbReference type="PANTHER" id="PTHR33602:SF1">
    <property type="entry name" value="REGULATORY PROTEIN RECX FAMILY PROTEIN"/>
    <property type="match status" value="1"/>
</dbReference>
<name>A0ABT9WR47_9BACI</name>
<dbReference type="InterPro" id="IPR053926">
    <property type="entry name" value="RecX_HTH_1st"/>
</dbReference>
<evidence type="ECO:0000259" key="8">
    <source>
        <dbReference type="Pfam" id="PF21982"/>
    </source>
</evidence>
<dbReference type="HAMAP" id="MF_01114">
    <property type="entry name" value="RecX"/>
    <property type="match status" value="1"/>
</dbReference>
<protein>
    <recommendedName>
        <fullName evidence="3 5">Regulatory protein RecX</fullName>
    </recommendedName>
</protein>
<accession>A0ABT9WR47</accession>
<proteinExistence type="inferred from homology"/>
<dbReference type="Gene3D" id="1.10.10.10">
    <property type="entry name" value="Winged helix-like DNA-binding domain superfamily/Winged helix DNA-binding domain"/>
    <property type="match status" value="4"/>
</dbReference>
<evidence type="ECO:0000256" key="5">
    <source>
        <dbReference type="HAMAP-Rule" id="MF_01114"/>
    </source>
</evidence>
<evidence type="ECO:0000256" key="4">
    <source>
        <dbReference type="ARBA" id="ARBA00022490"/>
    </source>
</evidence>
<gene>
    <name evidence="5" type="primary">recX</name>
    <name evidence="9" type="ORF">J2S08_001528</name>
</gene>
<dbReference type="NCBIfam" id="NF010733">
    <property type="entry name" value="PRK14135.1"/>
    <property type="match status" value="1"/>
</dbReference>